<dbReference type="Gene3D" id="2.70.170.10">
    <property type="entry name" value="Neurotransmitter-gated ion-channel ligand-binding domain"/>
    <property type="match status" value="1"/>
</dbReference>
<evidence type="ECO:0000256" key="11">
    <source>
        <dbReference type="ARBA" id="ARBA00023180"/>
    </source>
</evidence>
<keyword evidence="13" id="KW-1071">Ligand-gated ion channel</keyword>
<evidence type="ECO:0000256" key="10">
    <source>
        <dbReference type="ARBA" id="ARBA00023170"/>
    </source>
</evidence>
<dbReference type="InterPro" id="IPR018000">
    <property type="entry name" value="Neurotransmitter_ion_chnl_CS"/>
</dbReference>
<evidence type="ECO:0000256" key="12">
    <source>
        <dbReference type="ARBA" id="ARBA00023257"/>
    </source>
</evidence>
<dbReference type="PROSITE" id="PS00236">
    <property type="entry name" value="NEUROTR_ION_CHANNEL"/>
    <property type="match status" value="1"/>
</dbReference>
<feature type="region of interest" description="Disordered" evidence="21">
    <location>
        <begin position="27"/>
        <end position="48"/>
    </location>
</feature>
<evidence type="ECO:0000256" key="13">
    <source>
        <dbReference type="ARBA" id="ARBA00023286"/>
    </source>
</evidence>
<evidence type="ECO:0000256" key="4">
    <source>
        <dbReference type="ARBA" id="ARBA00022729"/>
    </source>
</evidence>
<keyword evidence="7 20" id="KW-0406">Ion transport</keyword>
<comment type="caution">
    <text evidence="20">Lacks conserved residue(s) required for the propagation of feature annotation.</text>
</comment>
<accession>A0AAV2LBG1</accession>
<dbReference type="GO" id="GO:0005230">
    <property type="term" value="F:extracellular ligand-gated monoatomic ion channel activity"/>
    <property type="evidence" value="ECO:0007669"/>
    <property type="project" value="InterPro"/>
</dbReference>
<protein>
    <recommendedName>
        <fullName evidence="26">5-hydroxytryptamine receptor 3A-like</fullName>
    </recommendedName>
</protein>
<feature type="compositionally biased region" description="Pro residues" evidence="21">
    <location>
        <begin position="33"/>
        <end position="44"/>
    </location>
</feature>
<evidence type="ECO:0000256" key="15">
    <source>
        <dbReference type="ARBA" id="ARBA00034104"/>
    </source>
</evidence>
<dbReference type="Pfam" id="PF02932">
    <property type="entry name" value="Neur_chan_memb"/>
    <property type="match status" value="1"/>
</dbReference>
<evidence type="ECO:0000256" key="2">
    <source>
        <dbReference type="ARBA" id="ARBA00022475"/>
    </source>
</evidence>
<evidence type="ECO:0008006" key="26">
    <source>
        <dbReference type="Google" id="ProtNLM"/>
    </source>
</evidence>
<evidence type="ECO:0000256" key="7">
    <source>
        <dbReference type="ARBA" id="ARBA00023065"/>
    </source>
</evidence>
<dbReference type="InterPro" id="IPR006029">
    <property type="entry name" value="Neurotrans-gated_channel_TM"/>
</dbReference>
<keyword evidence="12" id="KW-0628">Postsynaptic cell membrane</keyword>
<dbReference type="Pfam" id="PF02931">
    <property type="entry name" value="Neur_chan_LBD"/>
    <property type="match status" value="1"/>
</dbReference>
<dbReference type="Gene3D" id="1.20.58.390">
    <property type="entry name" value="Neurotransmitter-gated ion-channel transmembrane domain"/>
    <property type="match status" value="1"/>
</dbReference>
<dbReference type="FunFam" id="2.70.170.10:FF:000017">
    <property type="entry name" value="5-hydroxytryptamine receptor 3A"/>
    <property type="match status" value="1"/>
</dbReference>
<keyword evidence="14 20" id="KW-0407">Ion channel</keyword>
<keyword evidence="6" id="KW-0770">Synapse</keyword>
<evidence type="ECO:0000256" key="16">
    <source>
        <dbReference type="ARBA" id="ARBA00034430"/>
    </source>
</evidence>
<evidence type="ECO:0000313" key="24">
    <source>
        <dbReference type="EMBL" id="CAL1599581.1"/>
    </source>
</evidence>
<keyword evidence="10" id="KW-0675">Receptor</keyword>
<feature type="transmembrane region" description="Helical" evidence="20">
    <location>
        <begin position="270"/>
        <end position="289"/>
    </location>
</feature>
<feature type="domain" description="Neurotransmitter-gated ion-channel transmembrane" evidence="23">
    <location>
        <begin position="277"/>
        <end position="361"/>
    </location>
</feature>
<comment type="catalytic activity">
    <reaction evidence="16">
        <text>K(+)(in) = K(+)(out)</text>
        <dbReference type="Rhea" id="RHEA:29463"/>
        <dbReference type="ChEBI" id="CHEBI:29103"/>
    </reaction>
</comment>
<gene>
    <name evidence="24" type="ORF">KC01_LOCUS27828</name>
</gene>
<keyword evidence="9" id="KW-1015">Disulfide bond</keyword>
<dbReference type="GO" id="GO:0004888">
    <property type="term" value="F:transmembrane signaling receptor activity"/>
    <property type="evidence" value="ECO:0007669"/>
    <property type="project" value="InterPro"/>
</dbReference>
<evidence type="ECO:0000259" key="22">
    <source>
        <dbReference type="Pfam" id="PF02931"/>
    </source>
</evidence>
<evidence type="ECO:0000256" key="19">
    <source>
        <dbReference type="ARBA" id="ARBA00037540"/>
    </source>
</evidence>
<feature type="transmembrane region" description="Helical" evidence="20">
    <location>
        <begin position="330"/>
        <end position="357"/>
    </location>
</feature>
<proteinExistence type="inferred from homology"/>
<evidence type="ECO:0000256" key="8">
    <source>
        <dbReference type="ARBA" id="ARBA00023136"/>
    </source>
</evidence>
<feature type="domain" description="Neurotransmitter-gated ion-channel ligand-binding" evidence="22">
    <location>
        <begin position="115"/>
        <end position="268"/>
    </location>
</feature>
<evidence type="ECO:0000259" key="23">
    <source>
        <dbReference type="Pfam" id="PF02932"/>
    </source>
</evidence>
<dbReference type="AlphaFoldDB" id="A0AAV2LBG1"/>
<keyword evidence="8 20" id="KW-0472">Membrane</keyword>
<dbReference type="PRINTS" id="PR00252">
    <property type="entry name" value="NRIONCHANNEL"/>
</dbReference>
<dbReference type="Proteomes" id="UP001497482">
    <property type="component" value="Chromosome 23"/>
</dbReference>
<evidence type="ECO:0000256" key="14">
    <source>
        <dbReference type="ARBA" id="ARBA00023303"/>
    </source>
</evidence>
<dbReference type="InterPro" id="IPR006201">
    <property type="entry name" value="Neur_channel"/>
</dbReference>
<feature type="chain" id="PRO_5043102664" description="5-hydroxytryptamine receptor 3A-like" evidence="20">
    <location>
        <begin position="19"/>
        <end position="399"/>
    </location>
</feature>
<comment type="catalytic activity">
    <reaction evidence="18">
        <text>Ca(2+)(in) = Ca(2+)(out)</text>
        <dbReference type="Rhea" id="RHEA:29671"/>
        <dbReference type="ChEBI" id="CHEBI:29108"/>
    </reaction>
</comment>
<dbReference type="FunFam" id="1.20.58.390:FF:000103">
    <property type="entry name" value="Si:ch211-256e16.10"/>
    <property type="match status" value="1"/>
</dbReference>
<keyword evidence="25" id="KW-1185">Reference proteome</keyword>
<comment type="subcellular location">
    <subcellularLocation>
        <location evidence="15">Postsynaptic cell membrane</location>
        <topology evidence="15">Multi-pass membrane protein</topology>
    </subcellularLocation>
</comment>
<dbReference type="EMBL" id="OZ035845">
    <property type="protein sequence ID" value="CAL1599581.1"/>
    <property type="molecule type" value="Genomic_DNA"/>
</dbReference>
<comment type="function">
    <text evidence="19">Forms serotonin (5-hydroxytryptamine/5-HT3)-activated cation-selective channel complexes, which when activated cause fast, depolarizing responses in neurons.</text>
</comment>
<feature type="signal peptide" evidence="20">
    <location>
        <begin position="1"/>
        <end position="18"/>
    </location>
</feature>
<keyword evidence="3 20" id="KW-0812">Transmembrane</keyword>
<evidence type="ECO:0000256" key="18">
    <source>
        <dbReference type="ARBA" id="ARBA00036634"/>
    </source>
</evidence>
<keyword evidence="1 20" id="KW-0813">Transport</keyword>
<reference evidence="24 25" key="1">
    <citation type="submission" date="2024-04" db="EMBL/GenBank/DDBJ databases">
        <authorList>
            <person name="Waldvogel A.-M."/>
            <person name="Schoenle A."/>
        </authorList>
    </citation>
    <scope>NUCLEOTIDE SEQUENCE [LARGE SCALE GENOMIC DNA]</scope>
</reference>
<keyword evidence="5 20" id="KW-1133">Transmembrane helix</keyword>
<keyword evidence="2" id="KW-1003">Cell membrane</keyword>
<dbReference type="InterPro" id="IPR036719">
    <property type="entry name" value="Neuro-gated_channel_TM_sf"/>
</dbReference>
<evidence type="ECO:0000256" key="17">
    <source>
        <dbReference type="ARBA" id="ARBA00036239"/>
    </source>
</evidence>
<dbReference type="GO" id="GO:0045211">
    <property type="term" value="C:postsynaptic membrane"/>
    <property type="evidence" value="ECO:0007669"/>
    <property type="project" value="UniProtKB-SubCell"/>
</dbReference>
<evidence type="ECO:0000256" key="20">
    <source>
        <dbReference type="RuleBase" id="RU000687"/>
    </source>
</evidence>
<keyword evidence="11" id="KW-0325">Glycoprotein</keyword>
<dbReference type="InterPro" id="IPR038050">
    <property type="entry name" value="Neuro_actylchol_rec"/>
</dbReference>
<keyword evidence="4 20" id="KW-0732">Signal</keyword>
<dbReference type="CDD" id="cd19063">
    <property type="entry name" value="LGIC_TM_5-HT3"/>
    <property type="match status" value="1"/>
</dbReference>
<evidence type="ECO:0000256" key="6">
    <source>
        <dbReference type="ARBA" id="ARBA00023018"/>
    </source>
</evidence>
<dbReference type="InterPro" id="IPR036734">
    <property type="entry name" value="Neur_chan_lig-bd_sf"/>
</dbReference>
<evidence type="ECO:0000256" key="1">
    <source>
        <dbReference type="ARBA" id="ARBA00022448"/>
    </source>
</evidence>
<evidence type="ECO:0000256" key="5">
    <source>
        <dbReference type="ARBA" id="ARBA00022989"/>
    </source>
</evidence>
<evidence type="ECO:0000256" key="3">
    <source>
        <dbReference type="ARBA" id="ARBA00022692"/>
    </source>
</evidence>
<dbReference type="SUPFAM" id="SSF63712">
    <property type="entry name" value="Nicotinic receptor ligand binding domain-like"/>
    <property type="match status" value="1"/>
</dbReference>
<comment type="similarity">
    <text evidence="20">Belongs to the ligand-gated ion channel (TC 1.A.9) family.</text>
</comment>
<comment type="catalytic activity">
    <reaction evidence="17">
        <text>Na(+)(in) = Na(+)(out)</text>
        <dbReference type="Rhea" id="RHEA:34963"/>
        <dbReference type="ChEBI" id="CHEBI:29101"/>
    </reaction>
</comment>
<dbReference type="InterPro" id="IPR006202">
    <property type="entry name" value="Neur_chan_lig-bd"/>
</dbReference>
<evidence type="ECO:0000313" key="25">
    <source>
        <dbReference type="Proteomes" id="UP001497482"/>
    </source>
</evidence>
<dbReference type="PANTHER" id="PTHR18945">
    <property type="entry name" value="NEUROTRANSMITTER GATED ION CHANNEL"/>
    <property type="match status" value="1"/>
</dbReference>
<organism evidence="24 25">
    <name type="scientific">Knipowitschia caucasica</name>
    <name type="common">Caucasian dwarf goby</name>
    <name type="synonym">Pomatoschistus caucasicus</name>
    <dbReference type="NCBI Taxonomy" id="637954"/>
    <lineage>
        <taxon>Eukaryota</taxon>
        <taxon>Metazoa</taxon>
        <taxon>Chordata</taxon>
        <taxon>Craniata</taxon>
        <taxon>Vertebrata</taxon>
        <taxon>Euteleostomi</taxon>
        <taxon>Actinopterygii</taxon>
        <taxon>Neopterygii</taxon>
        <taxon>Teleostei</taxon>
        <taxon>Neoteleostei</taxon>
        <taxon>Acanthomorphata</taxon>
        <taxon>Gobiaria</taxon>
        <taxon>Gobiiformes</taxon>
        <taxon>Gobioidei</taxon>
        <taxon>Gobiidae</taxon>
        <taxon>Gobiinae</taxon>
        <taxon>Knipowitschia</taxon>
    </lineage>
</organism>
<evidence type="ECO:0000256" key="21">
    <source>
        <dbReference type="SAM" id="MobiDB-lite"/>
    </source>
</evidence>
<feature type="transmembrane region" description="Helical" evidence="20">
    <location>
        <begin position="301"/>
        <end position="318"/>
    </location>
</feature>
<dbReference type="InterPro" id="IPR049944">
    <property type="entry name" value="LGIC_TM_5-HT3"/>
</dbReference>
<sequence length="399" mass="44435">MMLSCWFLLLLFTGAAHGAFMVIKRPKGNSRPPKVPAAVGPPRPDAGSGLGEDPLMDLGFGVADPQWPDPCSYEALAGALQLKTSEKFQMFRPVKNISAPVLIYLEVVLYAILDVSCVNEHMVWSPEDHCGINKISLPTELLWRPDITIEELTEKGSSPPSPYMVAYSDGLVELVSDHIITSSCKMHVYKFPFDSQSCNLTFKSAIYSVEELNLVVVLDSEKVSAWTREKMRTQYEWLFVDITIRNDTVTSFERNQDIIVYTITMKRRSVLYIVNFLLPVVFFLILDLASFLMSDTGGEKLGFKITILLAVTVMQLLLNDILPSSSNRIPLIAVYCIGIFSLMLLSLMQSILVVYLINKDSPEPEADALQTSAVKSEYSLTGDLDNKTDVASELDTPPQ</sequence>
<name>A0AAV2LBG1_KNICA</name>
<dbReference type="SUPFAM" id="SSF90112">
    <property type="entry name" value="Neurotransmitter-gated ion-channel transmembrane pore"/>
    <property type="match status" value="1"/>
</dbReference>
<evidence type="ECO:0000256" key="9">
    <source>
        <dbReference type="ARBA" id="ARBA00023157"/>
    </source>
</evidence>